<dbReference type="GO" id="GO:0007018">
    <property type="term" value="P:microtubule-based movement"/>
    <property type="evidence" value="ECO:0007669"/>
    <property type="project" value="InterPro"/>
</dbReference>
<dbReference type="PROSITE" id="PS00411">
    <property type="entry name" value="KINESIN_MOTOR_1"/>
    <property type="match status" value="1"/>
</dbReference>
<dbReference type="InterPro" id="IPR019821">
    <property type="entry name" value="Kinesin_motor_CS"/>
</dbReference>
<dbReference type="GO" id="GO:0005874">
    <property type="term" value="C:microtubule"/>
    <property type="evidence" value="ECO:0007669"/>
    <property type="project" value="UniProtKB-KW"/>
</dbReference>
<evidence type="ECO:0000313" key="8">
    <source>
        <dbReference type="Proteomes" id="UP000076842"/>
    </source>
</evidence>
<dbReference type="STRING" id="1353952.A0A165K0V9"/>
<protein>
    <recommendedName>
        <fullName evidence="4">Kinesin-like protein</fullName>
    </recommendedName>
</protein>
<feature type="region of interest" description="Disordered" evidence="5">
    <location>
        <begin position="241"/>
        <end position="361"/>
    </location>
</feature>
<comment type="similarity">
    <text evidence="3 4">Belongs to the TRAFAC class myosin-kinesin ATPase superfamily. Kinesin family.</text>
</comment>
<evidence type="ECO:0000256" key="4">
    <source>
        <dbReference type="RuleBase" id="RU000394"/>
    </source>
</evidence>
<feature type="region of interest" description="Disordered" evidence="5">
    <location>
        <begin position="393"/>
        <end position="424"/>
    </location>
</feature>
<evidence type="ECO:0000259" key="6">
    <source>
        <dbReference type="PROSITE" id="PS50067"/>
    </source>
</evidence>
<dbReference type="GO" id="GO:0005871">
    <property type="term" value="C:kinesin complex"/>
    <property type="evidence" value="ECO:0007669"/>
    <property type="project" value="TreeGrafter"/>
</dbReference>
<dbReference type="Proteomes" id="UP000076842">
    <property type="component" value="Unassembled WGS sequence"/>
</dbReference>
<dbReference type="PROSITE" id="PS50067">
    <property type="entry name" value="KINESIN_MOTOR_2"/>
    <property type="match status" value="1"/>
</dbReference>
<dbReference type="InterPro" id="IPR027417">
    <property type="entry name" value="P-loop_NTPase"/>
</dbReference>
<reference evidence="7 8" key="1">
    <citation type="journal article" date="2016" name="Mol. Biol. Evol.">
        <title>Comparative Genomics of Early-Diverging Mushroom-Forming Fungi Provides Insights into the Origins of Lignocellulose Decay Capabilities.</title>
        <authorList>
            <person name="Nagy L.G."/>
            <person name="Riley R."/>
            <person name="Tritt A."/>
            <person name="Adam C."/>
            <person name="Daum C."/>
            <person name="Floudas D."/>
            <person name="Sun H."/>
            <person name="Yadav J.S."/>
            <person name="Pangilinan J."/>
            <person name="Larsson K.H."/>
            <person name="Matsuura K."/>
            <person name="Barry K."/>
            <person name="Labutti K."/>
            <person name="Kuo R."/>
            <person name="Ohm R.A."/>
            <person name="Bhattacharya S.S."/>
            <person name="Shirouzu T."/>
            <person name="Yoshinaga Y."/>
            <person name="Martin F.M."/>
            <person name="Grigoriev I.V."/>
            <person name="Hibbett D.S."/>
        </authorList>
    </citation>
    <scope>NUCLEOTIDE SEQUENCE [LARGE SCALE GENOMIC DNA]</scope>
    <source>
        <strain evidence="7 8">HHB12733</strain>
    </source>
</reference>
<dbReference type="InterPro" id="IPR036961">
    <property type="entry name" value="Kinesin_motor_dom_sf"/>
</dbReference>
<dbReference type="PANTHER" id="PTHR24115">
    <property type="entry name" value="KINESIN-RELATED"/>
    <property type="match status" value="1"/>
</dbReference>
<feature type="domain" description="Kinesin motor" evidence="6">
    <location>
        <begin position="1"/>
        <end position="242"/>
    </location>
</feature>
<evidence type="ECO:0000313" key="7">
    <source>
        <dbReference type="EMBL" id="KZT62520.1"/>
    </source>
</evidence>
<dbReference type="PANTHER" id="PTHR24115:SF1000">
    <property type="entry name" value="KINESIN-LIKE PROTEIN KIF22"/>
    <property type="match status" value="1"/>
</dbReference>
<dbReference type="SUPFAM" id="SSF52540">
    <property type="entry name" value="P-loop containing nucleoside triphosphate hydrolases"/>
    <property type="match status" value="1"/>
</dbReference>
<feature type="compositionally biased region" description="Basic and acidic residues" evidence="5">
    <location>
        <begin position="254"/>
        <end position="271"/>
    </location>
</feature>
<dbReference type="Pfam" id="PF00225">
    <property type="entry name" value="Kinesin"/>
    <property type="match status" value="1"/>
</dbReference>
<dbReference type="PRINTS" id="PR00380">
    <property type="entry name" value="KINESINHEAVY"/>
</dbReference>
<dbReference type="OrthoDB" id="3176171at2759"/>
<feature type="compositionally biased region" description="Low complexity" evidence="5">
    <location>
        <begin position="331"/>
        <end position="347"/>
    </location>
</feature>
<keyword evidence="1 4" id="KW-0547">Nucleotide-binding</keyword>
<keyword evidence="2 4" id="KW-0067">ATP-binding</keyword>
<sequence length="424" mass="46969">MQGSPSHAGIIPRVVRYFLASGQPASSQHDSEHQHEHGERPGRAVAVHLSYMEIYRDEVYDLLVPRAEGSKLPVRESGGQIYVANLTERAIGSAQQFEELFAVACKSRSIGSTLLNAASSRSHAILTIRVRLTHSNGSMTEGKINLVDLAGSENNKLTGNDPARMAESSAINRSLSVLGQVVDALNRGLPRVPYRDSKLTRILQPFLGGNSMSLLICNIAPGAKFRQDTLNTLNFANRTKEVENRPVQAAPTKVPDRPKPAHQRRYSELPRPRSSLLPAPPPPVARPHPPRPRSSLLPSGPPPSFARPTASSRRMSSLPTPIKARRQSVLPRSESASASGPRAPSGEFSFHIPHPQPAPDDVQAQIAAAVEREVKRQVEERMRAVELAKREEEEMMLRERRGWERKAKEAEELRKRVEELERRK</sequence>
<dbReference type="Gene3D" id="3.40.850.10">
    <property type="entry name" value="Kinesin motor domain"/>
    <property type="match status" value="1"/>
</dbReference>
<dbReference type="GO" id="GO:0016887">
    <property type="term" value="F:ATP hydrolysis activity"/>
    <property type="evidence" value="ECO:0007669"/>
    <property type="project" value="TreeGrafter"/>
</dbReference>
<feature type="compositionally biased region" description="Pro residues" evidence="5">
    <location>
        <begin position="278"/>
        <end position="287"/>
    </location>
</feature>
<accession>A0A165K0V9</accession>
<keyword evidence="4" id="KW-0493">Microtubule</keyword>
<gene>
    <name evidence="7" type="ORF">CALCODRAFT_489898</name>
</gene>
<organism evidence="7 8">
    <name type="scientific">Calocera cornea HHB12733</name>
    <dbReference type="NCBI Taxonomy" id="1353952"/>
    <lineage>
        <taxon>Eukaryota</taxon>
        <taxon>Fungi</taxon>
        <taxon>Dikarya</taxon>
        <taxon>Basidiomycota</taxon>
        <taxon>Agaricomycotina</taxon>
        <taxon>Dacrymycetes</taxon>
        <taxon>Dacrymycetales</taxon>
        <taxon>Dacrymycetaceae</taxon>
        <taxon>Calocera</taxon>
    </lineage>
</organism>
<dbReference type="InterPro" id="IPR027640">
    <property type="entry name" value="Kinesin-like_fam"/>
</dbReference>
<keyword evidence="7" id="KW-0378">Hydrolase</keyword>
<keyword evidence="4" id="KW-0505">Motor protein</keyword>
<dbReference type="AlphaFoldDB" id="A0A165K0V9"/>
<evidence type="ECO:0000256" key="2">
    <source>
        <dbReference type="ARBA" id="ARBA00022840"/>
    </source>
</evidence>
<dbReference type="InterPro" id="IPR001752">
    <property type="entry name" value="Kinesin_motor_dom"/>
</dbReference>
<dbReference type="GO" id="GO:0005524">
    <property type="term" value="F:ATP binding"/>
    <property type="evidence" value="ECO:0007669"/>
    <property type="project" value="UniProtKB-KW"/>
</dbReference>
<dbReference type="SMART" id="SM00129">
    <property type="entry name" value="KISc"/>
    <property type="match status" value="1"/>
</dbReference>
<feature type="compositionally biased region" description="Polar residues" evidence="5">
    <location>
        <begin position="309"/>
        <end position="319"/>
    </location>
</feature>
<dbReference type="InParanoid" id="A0A165K0V9"/>
<comment type="caution">
    <text evidence="3">Lacks conserved residue(s) required for the propagation of feature annotation.</text>
</comment>
<keyword evidence="8" id="KW-1185">Reference proteome</keyword>
<evidence type="ECO:0000256" key="1">
    <source>
        <dbReference type="ARBA" id="ARBA00022741"/>
    </source>
</evidence>
<dbReference type="GO" id="GO:0008574">
    <property type="term" value="F:plus-end-directed microtubule motor activity"/>
    <property type="evidence" value="ECO:0007669"/>
    <property type="project" value="TreeGrafter"/>
</dbReference>
<dbReference type="GO" id="GO:0008017">
    <property type="term" value="F:microtubule binding"/>
    <property type="evidence" value="ECO:0007669"/>
    <property type="project" value="InterPro"/>
</dbReference>
<proteinExistence type="inferred from homology"/>
<dbReference type="EMBL" id="KV423916">
    <property type="protein sequence ID" value="KZT62520.1"/>
    <property type="molecule type" value="Genomic_DNA"/>
</dbReference>
<evidence type="ECO:0000256" key="5">
    <source>
        <dbReference type="SAM" id="MobiDB-lite"/>
    </source>
</evidence>
<evidence type="ECO:0000256" key="3">
    <source>
        <dbReference type="PROSITE-ProRule" id="PRU00283"/>
    </source>
</evidence>
<name>A0A165K0V9_9BASI</name>